<dbReference type="HOGENOM" id="CLU_090398_0_0_1"/>
<name>A0A0C9XTS2_9AGAM</name>
<dbReference type="EMBL" id="KN833878">
    <property type="protein sequence ID" value="KIK15765.1"/>
    <property type="molecule type" value="Genomic_DNA"/>
</dbReference>
<evidence type="ECO:0000313" key="2">
    <source>
        <dbReference type="Proteomes" id="UP000054018"/>
    </source>
</evidence>
<sequence>MATTRRNQDLTGGTQTPNKEAAMQELITSVVETAVKPVTSGLDNLRKSLDTVVAHAENNTAAAHADALRGHIEPLHVALGTLQSEILSNVDQHSTSLKNNFESLRNQTIMTDQRVDELGRSIHAARNVMDETSEQVRDVANAQRITNSRLTDVLISSRQTYNADHGSGLVQQFKTIPFVSGDGTVQCPTATYVR</sequence>
<organism evidence="1 2">
    <name type="scientific">Pisolithus microcarpus 441</name>
    <dbReference type="NCBI Taxonomy" id="765257"/>
    <lineage>
        <taxon>Eukaryota</taxon>
        <taxon>Fungi</taxon>
        <taxon>Dikarya</taxon>
        <taxon>Basidiomycota</taxon>
        <taxon>Agaricomycotina</taxon>
        <taxon>Agaricomycetes</taxon>
        <taxon>Agaricomycetidae</taxon>
        <taxon>Boletales</taxon>
        <taxon>Sclerodermatineae</taxon>
        <taxon>Pisolithaceae</taxon>
        <taxon>Pisolithus</taxon>
    </lineage>
</organism>
<keyword evidence="2" id="KW-1185">Reference proteome</keyword>
<proteinExistence type="predicted"/>
<dbReference type="Proteomes" id="UP000054018">
    <property type="component" value="Unassembled WGS sequence"/>
</dbReference>
<reference evidence="1 2" key="1">
    <citation type="submission" date="2014-04" db="EMBL/GenBank/DDBJ databases">
        <authorList>
            <consortium name="DOE Joint Genome Institute"/>
            <person name="Kuo A."/>
            <person name="Kohler A."/>
            <person name="Costa M.D."/>
            <person name="Nagy L.G."/>
            <person name="Floudas D."/>
            <person name="Copeland A."/>
            <person name="Barry K.W."/>
            <person name="Cichocki N."/>
            <person name="Veneault-Fourrey C."/>
            <person name="LaButti K."/>
            <person name="Lindquist E.A."/>
            <person name="Lipzen A."/>
            <person name="Lundell T."/>
            <person name="Morin E."/>
            <person name="Murat C."/>
            <person name="Sun H."/>
            <person name="Tunlid A."/>
            <person name="Henrissat B."/>
            <person name="Grigoriev I.V."/>
            <person name="Hibbett D.S."/>
            <person name="Martin F."/>
            <person name="Nordberg H.P."/>
            <person name="Cantor M.N."/>
            <person name="Hua S.X."/>
        </authorList>
    </citation>
    <scope>NUCLEOTIDE SEQUENCE [LARGE SCALE GENOMIC DNA]</scope>
    <source>
        <strain evidence="1 2">441</strain>
    </source>
</reference>
<evidence type="ECO:0000313" key="1">
    <source>
        <dbReference type="EMBL" id="KIK15765.1"/>
    </source>
</evidence>
<gene>
    <name evidence="1" type="ORF">PISMIDRAFT_686965</name>
</gene>
<reference evidence="2" key="2">
    <citation type="submission" date="2015-01" db="EMBL/GenBank/DDBJ databases">
        <title>Evolutionary Origins and Diversification of the Mycorrhizal Mutualists.</title>
        <authorList>
            <consortium name="DOE Joint Genome Institute"/>
            <consortium name="Mycorrhizal Genomics Consortium"/>
            <person name="Kohler A."/>
            <person name="Kuo A."/>
            <person name="Nagy L.G."/>
            <person name="Floudas D."/>
            <person name="Copeland A."/>
            <person name="Barry K.W."/>
            <person name="Cichocki N."/>
            <person name="Veneault-Fourrey C."/>
            <person name="LaButti K."/>
            <person name="Lindquist E.A."/>
            <person name="Lipzen A."/>
            <person name="Lundell T."/>
            <person name="Morin E."/>
            <person name="Murat C."/>
            <person name="Riley R."/>
            <person name="Ohm R."/>
            <person name="Sun H."/>
            <person name="Tunlid A."/>
            <person name="Henrissat B."/>
            <person name="Grigoriev I.V."/>
            <person name="Hibbett D.S."/>
            <person name="Martin F."/>
        </authorList>
    </citation>
    <scope>NUCLEOTIDE SEQUENCE [LARGE SCALE GENOMIC DNA]</scope>
    <source>
        <strain evidence="2">441</strain>
    </source>
</reference>
<accession>A0A0C9XTS2</accession>
<protein>
    <submittedName>
        <fullName evidence="1">Uncharacterized protein</fullName>
    </submittedName>
</protein>
<dbReference type="OrthoDB" id="2678622at2759"/>
<dbReference type="AlphaFoldDB" id="A0A0C9XTS2"/>